<dbReference type="InterPro" id="IPR003615">
    <property type="entry name" value="HNH_nuc"/>
</dbReference>
<dbReference type="GO" id="GO:0004519">
    <property type="term" value="F:endonuclease activity"/>
    <property type="evidence" value="ECO:0007669"/>
    <property type="project" value="UniProtKB-KW"/>
</dbReference>
<protein>
    <submittedName>
        <fullName evidence="3">HNH endonuclease</fullName>
    </submittedName>
</protein>
<dbReference type="HOGENOM" id="CLU_099824_2_0_11"/>
<dbReference type="STRING" id="443218.AS9A_1068"/>
<keyword evidence="3" id="KW-0540">Nuclease</keyword>
<dbReference type="PANTHER" id="PTHR33877">
    <property type="entry name" value="SLL1193 PROTEIN"/>
    <property type="match status" value="1"/>
</dbReference>
<dbReference type="RefSeq" id="WP_013805869.1">
    <property type="nucleotide sequence ID" value="NC_015564.1"/>
</dbReference>
<feature type="region of interest" description="Disordered" evidence="1">
    <location>
        <begin position="1"/>
        <end position="26"/>
    </location>
</feature>
<dbReference type="AlphaFoldDB" id="F6EQ97"/>
<dbReference type="PANTHER" id="PTHR33877:SF2">
    <property type="entry name" value="OS07G0170200 PROTEIN"/>
    <property type="match status" value="1"/>
</dbReference>
<evidence type="ECO:0000313" key="4">
    <source>
        <dbReference type="Proteomes" id="UP000009235"/>
    </source>
</evidence>
<sequence>MAKRSSNKVHHRQLVPGVTPNEWVPRANHGDHLAIAHESPPPAEAVPEAQRRAPMRGWAARRVLLLNASYEPLTTVPVRRALVLMLRNRAEMLHSDPAGTVVHSAGRQLYVPSVIRLTVYVHVPYIARVPLTRAALMQRDRFRCGYCGAKADTIDHVVPRSRGGEHVWENCVACCARCNHKKADRLLSELGWSLRTIPRPPAGRHWYLVSKIDTFDPVWGDYVPALESA</sequence>
<evidence type="ECO:0000256" key="1">
    <source>
        <dbReference type="SAM" id="MobiDB-lite"/>
    </source>
</evidence>
<reference evidence="3 4" key="1">
    <citation type="journal article" date="2011" name="J. Bacteriol.">
        <title>Complete genome sequence of Amycolicicoccus subflavus DQS3-9A1T, an actinomycete isolated from crude oil-polluted soil.</title>
        <authorList>
            <person name="Cai M."/>
            <person name="Chen W.M."/>
            <person name="Nie Y."/>
            <person name="Chi C.Q."/>
            <person name="Wang Y.N."/>
            <person name="Tang Y.Q."/>
            <person name="Li G.Y."/>
            <person name="Wu X.L."/>
        </authorList>
    </citation>
    <scope>NUCLEOTIDE SEQUENCE [LARGE SCALE GENOMIC DNA]</scope>
    <source>
        <strain evidence="4">DSM 45089 / DQS3-9A1</strain>
    </source>
</reference>
<feature type="compositionally biased region" description="Basic residues" evidence="1">
    <location>
        <begin position="1"/>
        <end position="13"/>
    </location>
</feature>
<evidence type="ECO:0000313" key="3">
    <source>
        <dbReference type="EMBL" id="AEF39520.1"/>
    </source>
</evidence>
<dbReference type="OrthoDB" id="9802901at2"/>
<dbReference type="Pfam" id="PF01844">
    <property type="entry name" value="HNH"/>
    <property type="match status" value="1"/>
</dbReference>
<accession>F6EQ97</accession>
<keyword evidence="3" id="KW-0378">Hydrolase</keyword>
<dbReference type="Proteomes" id="UP000009235">
    <property type="component" value="Chromosome"/>
</dbReference>
<dbReference type="eggNOG" id="COG1403">
    <property type="taxonomic scope" value="Bacteria"/>
</dbReference>
<dbReference type="KEGG" id="asd:AS9A_1068"/>
<dbReference type="CDD" id="cd00085">
    <property type="entry name" value="HNHc"/>
    <property type="match status" value="1"/>
</dbReference>
<dbReference type="FunFam" id="1.10.30.50:FF:000001">
    <property type="entry name" value="HNH endonuclease"/>
    <property type="match status" value="1"/>
</dbReference>
<dbReference type="SMART" id="SM00507">
    <property type="entry name" value="HNHc"/>
    <property type="match status" value="1"/>
</dbReference>
<dbReference type="InterPro" id="IPR052892">
    <property type="entry name" value="NA-targeting_endonuclease"/>
</dbReference>
<gene>
    <name evidence="3" type="ordered locus">AS9A_1068</name>
</gene>
<organism evidence="3 4">
    <name type="scientific">Hoyosella subflava (strain DSM 45089 / JCM 17490 / NBRC 109087 / DQS3-9A1)</name>
    <name type="common">Amycolicicoccus subflavus</name>
    <dbReference type="NCBI Taxonomy" id="443218"/>
    <lineage>
        <taxon>Bacteria</taxon>
        <taxon>Bacillati</taxon>
        <taxon>Actinomycetota</taxon>
        <taxon>Actinomycetes</taxon>
        <taxon>Mycobacteriales</taxon>
        <taxon>Hoyosellaceae</taxon>
        <taxon>Hoyosella</taxon>
    </lineage>
</organism>
<keyword evidence="4" id="KW-1185">Reference proteome</keyword>
<dbReference type="InterPro" id="IPR002711">
    <property type="entry name" value="HNH"/>
</dbReference>
<feature type="domain" description="HNH nuclease" evidence="2">
    <location>
        <begin position="131"/>
        <end position="180"/>
    </location>
</feature>
<keyword evidence="3" id="KW-0255">Endonuclease</keyword>
<evidence type="ECO:0000259" key="2">
    <source>
        <dbReference type="SMART" id="SM00507"/>
    </source>
</evidence>
<proteinExistence type="predicted"/>
<dbReference type="Gene3D" id="1.10.30.50">
    <property type="match status" value="1"/>
</dbReference>
<name>F6EQ97_HOYSD</name>
<dbReference type="EMBL" id="CP002786">
    <property type="protein sequence ID" value="AEF39520.1"/>
    <property type="molecule type" value="Genomic_DNA"/>
</dbReference>